<feature type="compositionally biased region" description="Polar residues" evidence="7">
    <location>
        <begin position="708"/>
        <end position="717"/>
    </location>
</feature>
<dbReference type="SMART" id="SM01051">
    <property type="entry name" value="CAMSAP_CKK"/>
    <property type="match status" value="1"/>
</dbReference>
<comment type="similarity">
    <text evidence="6">Belongs to the CAMSAP1 family.</text>
</comment>
<evidence type="ECO:0000313" key="11">
    <source>
        <dbReference type="Proteomes" id="UP000005408"/>
    </source>
</evidence>
<dbReference type="PROSITE" id="PS50021">
    <property type="entry name" value="CH"/>
    <property type="match status" value="1"/>
</dbReference>
<dbReference type="Proteomes" id="UP000005408">
    <property type="component" value="Unassembled WGS sequence"/>
</dbReference>
<dbReference type="InterPro" id="IPR036872">
    <property type="entry name" value="CH_dom_sf"/>
</dbReference>
<keyword evidence="2" id="KW-0963">Cytoplasm</keyword>
<comment type="domain">
    <text evidence="6">The CKK domain binds microtubules.</text>
</comment>
<feature type="region of interest" description="Disordered" evidence="7">
    <location>
        <begin position="887"/>
        <end position="970"/>
    </location>
</feature>
<dbReference type="GO" id="GO:0007026">
    <property type="term" value="P:negative regulation of microtubule depolymerization"/>
    <property type="evidence" value="ECO:0007669"/>
    <property type="project" value="TreeGrafter"/>
</dbReference>
<feature type="compositionally biased region" description="Low complexity" evidence="7">
    <location>
        <begin position="855"/>
        <end position="864"/>
    </location>
</feature>
<dbReference type="InterPro" id="IPR014797">
    <property type="entry name" value="CKK_CAMSAP"/>
</dbReference>
<dbReference type="CDD" id="cd22265">
    <property type="entry name" value="UDM1_RNF168"/>
    <property type="match status" value="1"/>
</dbReference>
<dbReference type="GO" id="GO:0036449">
    <property type="term" value="C:microtubule minus-end"/>
    <property type="evidence" value="ECO:0007669"/>
    <property type="project" value="TreeGrafter"/>
</dbReference>
<feature type="compositionally biased region" description="Basic and acidic residues" evidence="7">
    <location>
        <begin position="1534"/>
        <end position="1549"/>
    </location>
</feature>
<evidence type="ECO:0000256" key="4">
    <source>
        <dbReference type="ARBA" id="ARBA00023054"/>
    </source>
</evidence>
<feature type="compositionally biased region" description="Basic and acidic residues" evidence="7">
    <location>
        <begin position="1467"/>
        <end position="1521"/>
    </location>
</feature>
<feature type="compositionally biased region" description="Low complexity" evidence="7">
    <location>
        <begin position="600"/>
        <end position="613"/>
    </location>
</feature>
<feature type="domain" description="Calponin-homology (CH)" evidence="8">
    <location>
        <begin position="176"/>
        <end position="323"/>
    </location>
</feature>
<reference evidence="10" key="1">
    <citation type="submission" date="2022-08" db="UniProtKB">
        <authorList>
            <consortium name="EnsemblMetazoa"/>
        </authorList>
    </citation>
    <scope>IDENTIFICATION</scope>
    <source>
        <strain evidence="10">05x7-T-G4-1.051#20</strain>
    </source>
</reference>
<feature type="region of interest" description="Disordered" evidence="7">
    <location>
        <begin position="645"/>
        <end position="667"/>
    </location>
</feature>
<feature type="compositionally biased region" description="Polar residues" evidence="7">
    <location>
        <begin position="655"/>
        <end position="667"/>
    </location>
</feature>
<dbReference type="Pfam" id="PF17095">
    <property type="entry name" value="CAMSAP_CC1"/>
    <property type="match status" value="1"/>
</dbReference>
<evidence type="ECO:0000313" key="10">
    <source>
        <dbReference type="EnsemblMetazoa" id="G4244.1:cds"/>
    </source>
</evidence>
<accession>A0A8W8MWJ9</accession>
<dbReference type="Pfam" id="PF11971">
    <property type="entry name" value="CAMSAP_CH"/>
    <property type="match status" value="1"/>
</dbReference>
<feature type="compositionally biased region" description="Low complexity" evidence="7">
    <location>
        <begin position="929"/>
        <end position="945"/>
    </location>
</feature>
<feature type="region of interest" description="Disordered" evidence="7">
    <location>
        <begin position="1416"/>
        <end position="1440"/>
    </location>
</feature>
<evidence type="ECO:0000256" key="7">
    <source>
        <dbReference type="SAM" id="MobiDB-lite"/>
    </source>
</evidence>
<feature type="compositionally biased region" description="Low complexity" evidence="7">
    <location>
        <begin position="1385"/>
        <end position="1403"/>
    </location>
</feature>
<dbReference type="Pfam" id="PF08683">
    <property type="entry name" value="CAMSAP_CKK"/>
    <property type="match status" value="1"/>
</dbReference>
<feature type="compositionally biased region" description="Polar residues" evidence="7">
    <location>
        <begin position="1603"/>
        <end position="1613"/>
    </location>
</feature>
<evidence type="ECO:0000256" key="2">
    <source>
        <dbReference type="ARBA" id="ARBA00022490"/>
    </source>
</evidence>
<feature type="compositionally biased region" description="Polar residues" evidence="7">
    <location>
        <begin position="500"/>
        <end position="512"/>
    </location>
</feature>
<sequence length="1781" mass="197958">MNQSVESAPPVDDIIEIIPMDEYDSNKAKLQCSVSWILDKAYRDQIPKEFKDPFYETQDGVMHIKPKLMNLMVSSELYCQACNNMFGDSSLQWQGTSGHSSIIQVMSRKGIYVVDDNDKAVTESVLIKSAPFDVSAHIALIEALMLAYVRQIVTVEKVVQTVRRFAAFNASSELPSSVEDALLFWINKVCVAIQLSVNKEDNQVLEGETNQKVRIVSKSGMSMRESVNIPLIEDLSQDIGDGCSLAVLISFYCPSALSRQDICLKSNVGIADSLYNLRLVKEFCNNYIPGKAFHLTYEDFLYMHNNLRQNVEVFLAELFYWFEIQKLDCVYSEPGSRPTTAKKMTSSAITNLPPISNVTKQSFHKYSADDGAVPRGVSQMPPRQPLLYKRQQEPDVSQQGVGRSRPMSAVVGKEKNDVHQSVLAWQENSQQTVQQSGGSNLLANVSIDSELMESFSDDQLGSLDMDLSDTPRPTLPANQVPRESASNLRDPNHPDYMEVQSVTSGAATNRTVHQGEETRPDSESAIPENPPSHQDLLHEFSAQLDPKDNKQSRNECYEPLLPAKLKPRKEAINNHSKEQERGDKSLLAKSVKSMEVDLGSSSVLSERSDSSSSVPITPLPEDQLSDQDVPKQPRYTAFTVNTGFSEDMESPRKSVLSTVRSQGDTAESVKLSYTVSNEATSESARAAGIPVVGESGEQALRRWGSREGSVNSRSSGDNSDHESQKIHYDQKLSENKDKIREVSPPKTFTRFSSKDSDIFQKPKMIVRSKTAVSPKKEPSKHMTTNFAEIKRMKNVQGNVDNSGMVYMQHGHEVNNKAMQSSTTQINNRNNQNSTSPSRTTWQQASTLKSPDQATSDSSESSDSSRPVLSELTEIRLKLEEKRKQIEKKKNRMELQQQKQRQRLGKTAFLHVLTKPTEEEVSDDLSSQGSEASLPASEEAASSSTSDKGPTAADVKTTGAPQSNKAFSREGIQQTIENVRKKWFQEDKDEQPVQMEIKPEEIMSKSCPAKNGEVLQKQKSALPAQEQNSMSMIENISDRKLSEAQELDSPSVYSRKLEKLDHDLTDLKGEILRMSLEQEQYNGSPAATSMTHPSTATRPTYAVETPERKFQGKPFHGSDLASVNQANVNTPERMQYGTPAVCRHAGYAGPIDPSVPTPERVVMGGGMSQYPQGLPPQMPITQPFQPQVMPHSLPYNGQSQFSPMPQTQVPYSSFQTVGTTPYPQPQFPPTPPHGYQQSPPFNPNLVSPHGQYGMPGVYNMTPQQYPPHSHNTSTVSAHTPVSYMYSPNHTGAQVFQPSADINKMPPASRAEMPPSSSAFNDGNISKEDTSAVSNMGIHDSSHNKSDIQSDISSDQNGFFVSFGDNSPKVKPKLSSATSQKTVTSEPTSLQNQTQQSPQQNQSSQASNLNVLAIDQNTSASSQPDNTSLHDTSGVGFVVGEDPETISKSVEEELNRKKEKFIQMQIKRKEEQDKKRQYKELEMSRRKEQERIKQEEAEKRKASEKARRDEIFRQYQDKKHQEEDNYAPPVRRNRSKTREKTRPKSMFDKGESGSVEGLHSHCSSQEDLSSQAFTISPGHKEPSGVGPRKPPSLAPRPGNIRKAVSCNTLSQSTEGKLTYRRQPSPDLGRLKRGRNSAESSESGSDYAGPKLFVKPSSKSNRHIIINAISQCVLAGPVNSDQKNKVLEVLAKSDAKHFLILFRDHSCQFRGLYSFDPDSEDSIKIHGIGPKQITSKMIERFYKYNSGGKSFSEVTSTKHLSVSIDAVVIHNALWKTSAKPPQKR</sequence>
<dbReference type="GO" id="GO:0031175">
    <property type="term" value="P:neuron projection development"/>
    <property type="evidence" value="ECO:0007669"/>
    <property type="project" value="InterPro"/>
</dbReference>
<keyword evidence="11" id="KW-1185">Reference proteome</keyword>
<feature type="region of interest" description="Disordered" evidence="7">
    <location>
        <begin position="700"/>
        <end position="725"/>
    </location>
</feature>
<dbReference type="InterPro" id="IPR038209">
    <property type="entry name" value="CKK_dom_sf"/>
</dbReference>
<evidence type="ECO:0000259" key="9">
    <source>
        <dbReference type="PROSITE" id="PS51508"/>
    </source>
</evidence>
<name>A0A8W8MWJ9_MAGGI</name>
<keyword evidence="4" id="KW-0175">Coiled coil</keyword>
<feature type="compositionally biased region" description="Polar residues" evidence="7">
    <location>
        <begin position="1313"/>
        <end position="1322"/>
    </location>
</feature>
<dbReference type="PANTHER" id="PTHR21595:SF0">
    <property type="entry name" value="PATRONIN"/>
    <property type="match status" value="1"/>
</dbReference>
<feature type="compositionally biased region" description="Basic and acidic residues" evidence="7">
    <location>
        <begin position="568"/>
        <end position="586"/>
    </location>
</feature>
<dbReference type="SUPFAM" id="SSF50346">
    <property type="entry name" value="PRC-barrel domain"/>
    <property type="match status" value="1"/>
</dbReference>
<dbReference type="GO" id="GO:0051011">
    <property type="term" value="F:microtubule minus-end binding"/>
    <property type="evidence" value="ECO:0007669"/>
    <property type="project" value="TreeGrafter"/>
</dbReference>
<proteinExistence type="inferred from homology"/>
<evidence type="ECO:0000256" key="5">
    <source>
        <dbReference type="ARBA" id="ARBA00023212"/>
    </source>
</evidence>
<feature type="compositionally biased region" description="Polar residues" evidence="7">
    <location>
        <begin position="958"/>
        <end position="970"/>
    </location>
</feature>
<protein>
    <recommendedName>
        <fullName evidence="12">Calmodulin-regulated spectrin-associated protein 1</fullName>
    </recommendedName>
</protein>
<dbReference type="InterPro" id="IPR011033">
    <property type="entry name" value="PRC_barrel-like_sf"/>
</dbReference>
<evidence type="ECO:0000259" key="8">
    <source>
        <dbReference type="PROSITE" id="PS50021"/>
    </source>
</evidence>
<dbReference type="Pfam" id="PF25532">
    <property type="entry name" value="CH_CAMSAP2_N"/>
    <property type="match status" value="1"/>
</dbReference>
<feature type="compositionally biased region" description="Polar residues" evidence="7">
    <location>
        <begin position="817"/>
        <end position="854"/>
    </location>
</feature>
<dbReference type="GO" id="GO:0030507">
    <property type="term" value="F:spectrin binding"/>
    <property type="evidence" value="ECO:0007669"/>
    <property type="project" value="InterPro"/>
</dbReference>
<feature type="domain" description="CKK" evidence="9">
    <location>
        <begin position="1646"/>
        <end position="1781"/>
    </location>
</feature>
<dbReference type="SUPFAM" id="SSF47576">
    <property type="entry name" value="Calponin-homology domain, CH-domain"/>
    <property type="match status" value="1"/>
</dbReference>
<feature type="compositionally biased region" description="Basic and acidic residues" evidence="7">
    <location>
        <begin position="513"/>
        <end position="522"/>
    </location>
</feature>
<dbReference type="GO" id="GO:0031122">
    <property type="term" value="P:cytoplasmic microtubule organization"/>
    <property type="evidence" value="ECO:0007669"/>
    <property type="project" value="TreeGrafter"/>
</dbReference>
<dbReference type="InterPro" id="IPR031372">
    <property type="entry name" value="CAMSAP_CC1"/>
</dbReference>
<evidence type="ECO:0000256" key="6">
    <source>
        <dbReference type="PROSITE-ProRule" id="PRU00841"/>
    </source>
</evidence>
<dbReference type="Gene3D" id="3.10.20.360">
    <property type="entry name" value="CKK domain"/>
    <property type="match status" value="1"/>
</dbReference>
<dbReference type="EnsemblMetazoa" id="G4244.1">
    <property type="protein sequence ID" value="G4244.1:cds"/>
    <property type="gene ID" value="G4244"/>
</dbReference>
<feature type="compositionally biased region" description="Polar residues" evidence="7">
    <location>
        <begin position="1416"/>
        <end position="1429"/>
    </location>
</feature>
<dbReference type="InterPro" id="IPR058042">
    <property type="entry name" value="CAMSAP_N"/>
</dbReference>
<dbReference type="FunFam" id="3.10.20.360:FF:000002">
    <property type="entry name" value="Patronin, isoform M"/>
    <property type="match status" value="1"/>
</dbReference>
<feature type="region of interest" description="Disordered" evidence="7">
    <location>
        <begin position="734"/>
        <end position="753"/>
    </location>
</feature>
<dbReference type="PROSITE" id="PS51508">
    <property type="entry name" value="CKK"/>
    <property type="match status" value="1"/>
</dbReference>
<dbReference type="GO" id="GO:0005516">
    <property type="term" value="F:calmodulin binding"/>
    <property type="evidence" value="ECO:0007669"/>
    <property type="project" value="InterPro"/>
</dbReference>
<keyword evidence="5" id="KW-0206">Cytoskeleton</keyword>
<comment type="subcellular location">
    <subcellularLocation>
        <location evidence="1">Cytoplasm</location>
        <location evidence="1">Cytoskeleton</location>
    </subcellularLocation>
</comment>
<feature type="compositionally biased region" description="Basic and acidic residues" evidence="7">
    <location>
        <begin position="734"/>
        <end position="743"/>
    </location>
</feature>
<keyword evidence="3 6" id="KW-0493">Microtubule</keyword>
<feature type="compositionally biased region" description="Polar residues" evidence="7">
    <location>
        <begin position="1559"/>
        <end position="1572"/>
    </location>
</feature>
<feature type="compositionally biased region" description="Polar residues" evidence="7">
    <location>
        <begin position="1373"/>
        <end position="1384"/>
    </location>
</feature>
<dbReference type="PANTHER" id="PTHR21595">
    <property type="entry name" value="PATRONIN"/>
    <property type="match status" value="1"/>
</dbReference>
<feature type="region of interest" description="Disordered" evidence="7">
    <location>
        <begin position="559"/>
        <end position="632"/>
    </location>
</feature>
<feature type="region of interest" description="Disordered" evidence="7">
    <location>
        <begin position="817"/>
        <end position="869"/>
    </location>
</feature>
<feature type="region of interest" description="Disordered" evidence="7">
    <location>
        <begin position="460"/>
        <end position="534"/>
    </location>
</feature>
<dbReference type="InterPro" id="IPR001715">
    <property type="entry name" value="CH_dom"/>
</dbReference>
<dbReference type="InterPro" id="IPR022613">
    <property type="entry name" value="CH_CAMSAP_2"/>
</dbReference>
<evidence type="ECO:0008006" key="12">
    <source>
        <dbReference type="Google" id="ProtNLM"/>
    </source>
</evidence>
<feature type="region of interest" description="Disordered" evidence="7">
    <location>
        <begin position="1467"/>
        <end position="1649"/>
    </location>
</feature>
<dbReference type="InterPro" id="IPR032940">
    <property type="entry name" value="CAMSAP"/>
</dbReference>
<feature type="region of interest" description="Disordered" evidence="7">
    <location>
        <begin position="1298"/>
        <end position="1403"/>
    </location>
</feature>
<organism evidence="10 11">
    <name type="scientific">Magallana gigas</name>
    <name type="common">Pacific oyster</name>
    <name type="synonym">Crassostrea gigas</name>
    <dbReference type="NCBI Taxonomy" id="29159"/>
    <lineage>
        <taxon>Eukaryota</taxon>
        <taxon>Metazoa</taxon>
        <taxon>Spiralia</taxon>
        <taxon>Lophotrochozoa</taxon>
        <taxon>Mollusca</taxon>
        <taxon>Bivalvia</taxon>
        <taxon>Autobranchia</taxon>
        <taxon>Pteriomorphia</taxon>
        <taxon>Ostreida</taxon>
        <taxon>Ostreoidea</taxon>
        <taxon>Ostreidae</taxon>
        <taxon>Magallana</taxon>
    </lineage>
</organism>
<evidence type="ECO:0000256" key="1">
    <source>
        <dbReference type="ARBA" id="ARBA00004245"/>
    </source>
</evidence>
<evidence type="ECO:0000256" key="3">
    <source>
        <dbReference type="ARBA" id="ARBA00022701"/>
    </source>
</evidence>